<dbReference type="GO" id="GO:0005829">
    <property type="term" value="C:cytosol"/>
    <property type="evidence" value="ECO:0007669"/>
    <property type="project" value="TreeGrafter"/>
</dbReference>
<dbReference type="STRING" id="1036611.A0A1L9PRZ4"/>
<dbReference type="Proteomes" id="UP000184073">
    <property type="component" value="Unassembled WGS sequence"/>
</dbReference>
<dbReference type="GO" id="GO:0051879">
    <property type="term" value="F:Hsp90 protein binding"/>
    <property type="evidence" value="ECO:0007669"/>
    <property type="project" value="TreeGrafter"/>
</dbReference>
<proteinExistence type="predicted"/>
<keyword evidence="2" id="KW-1185">Reference proteome</keyword>
<dbReference type="InterPro" id="IPR011990">
    <property type="entry name" value="TPR-like_helical_dom_sf"/>
</dbReference>
<dbReference type="GO" id="GO:0030544">
    <property type="term" value="F:Hsp70 protein binding"/>
    <property type="evidence" value="ECO:0007669"/>
    <property type="project" value="TreeGrafter"/>
</dbReference>
<evidence type="ECO:0000313" key="1">
    <source>
        <dbReference type="EMBL" id="OJJ04300.1"/>
    </source>
</evidence>
<gene>
    <name evidence="1" type="ORF">ASPVEDRAFT_73840</name>
</gene>
<dbReference type="PANTHER" id="PTHR46035:SF3">
    <property type="entry name" value="TRANSLOCATION PROTEIN SEC72"/>
    <property type="match status" value="1"/>
</dbReference>
<evidence type="ECO:0000313" key="2">
    <source>
        <dbReference type="Proteomes" id="UP000184073"/>
    </source>
</evidence>
<sequence length="215" mass="23397">MARSIDLFTEYPLVIDPTSKAISLSSDAGGYTPSQTSSLNDELAALNTLHRSLLTLDPPTIPPPPIPLNPKRSAQITKLRDSANTAFRKNNSAEAVKLYSLAIEMAQSRPGWEPVAVAREELAALYSNRAQAFMAQQDWVEGLVDAKASAEAKPMGNVKAWWRGGKCLVEMARWEEARTLVHRGVEVEGKASEGGKELLALLEEVEAGAKREGEQ</sequence>
<organism evidence="1 2">
    <name type="scientific">Aspergillus versicolor CBS 583.65</name>
    <dbReference type="NCBI Taxonomy" id="1036611"/>
    <lineage>
        <taxon>Eukaryota</taxon>
        <taxon>Fungi</taxon>
        <taxon>Dikarya</taxon>
        <taxon>Ascomycota</taxon>
        <taxon>Pezizomycotina</taxon>
        <taxon>Eurotiomycetes</taxon>
        <taxon>Eurotiomycetidae</taxon>
        <taxon>Eurotiales</taxon>
        <taxon>Aspergillaceae</taxon>
        <taxon>Aspergillus</taxon>
        <taxon>Aspergillus subgen. Nidulantes</taxon>
    </lineage>
</organism>
<dbReference type="EMBL" id="KV878131">
    <property type="protein sequence ID" value="OJJ04300.1"/>
    <property type="molecule type" value="Genomic_DNA"/>
</dbReference>
<dbReference type="VEuPathDB" id="FungiDB:ASPVEDRAFT_73840"/>
<dbReference type="AlphaFoldDB" id="A0A1L9PRZ4"/>
<dbReference type="GO" id="GO:0006457">
    <property type="term" value="P:protein folding"/>
    <property type="evidence" value="ECO:0007669"/>
    <property type="project" value="TreeGrafter"/>
</dbReference>
<accession>A0A1L9PRZ4</accession>
<dbReference type="RefSeq" id="XP_040670062.1">
    <property type="nucleotide sequence ID" value="XM_040816222.1"/>
</dbReference>
<reference evidence="2" key="1">
    <citation type="journal article" date="2017" name="Genome Biol.">
        <title>Comparative genomics reveals high biological diversity and specific adaptations in the industrially and medically important fungal genus Aspergillus.</title>
        <authorList>
            <person name="de Vries R.P."/>
            <person name="Riley R."/>
            <person name="Wiebenga A."/>
            <person name="Aguilar-Osorio G."/>
            <person name="Amillis S."/>
            <person name="Uchima C.A."/>
            <person name="Anderluh G."/>
            <person name="Asadollahi M."/>
            <person name="Askin M."/>
            <person name="Barry K."/>
            <person name="Battaglia E."/>
            <person name="Bayram O."/>
            <person name="Benocci T."/>
            <person name="Braus-Stromeyer S.A."/>
            <person name="Caldana C."/>
            <person name="Canovas D."/>
            <person name="Cerqueira G.C."/>
            <person name="Chen F."/>
            <person name="Chen W."/>
            <person name="Choi C."/>
            <person name="Clum A."/>
            <person name="Dos Santos R.A."/>
            <person name="Damasio A.R."/>
            <person name="Diallinas G."/>
            <person name="Emri T."/>
            <person name="Fekete E."/>
            <person name="Flipphi M."/>
            <person name="Freyberg S."/>
            <person name="Gallo A."/>
            <person name="Gournas C."/>
            <person name="Habgood R."/>
            <person name="Hainaut M."/>
            <person name="Harispe M.L."/>
            <person name="Henrissat B."/>
            <person name="Hilden K.S."/>
            <person name="Hope R."/>
            <person name="Hossain A."/>
            <person name="Karabika E."/>
            <person name="Karaffa L."/>
            <person name="Karanyi Z."/>
            <person name="Krasevec N."/>
            <person name="Kuo A."/>
            <person name="Kusch H."/>
            <person name="LaButti K."/>
            <person name="Lagendijk E.L."/>
            <person name="Lapidus A."/>
            <person name="Levasseur A."/>
            <person name="Lindquist E."/>
            <person name="Lipzen A."/>
            <person name="Logrieco A.F."/>
            <person name="MacCabe A."/>
            <person name="Maekelae M.R."/>
            <person name="Malavazi I."/>
            <person name="Melin P."/>
            <person name="Meyer V."/>
            <person name="Mielnichuk N."/>
            <person name="Miskei M."/>
            <person name="Molnar A.P."/>
            <person name="Mule G."/>
            <person name="Ngan C.Y."/>
            <person name="Orejas M."/>
            <person name="Orosz E."/>
            <person name="Ouedraogo J.P."/>
            <person name="Overkamp K.M."/>
            <person name="Park H.-S."/>
            <person name="Perrone G."/>
            <person name="Piumi F."/>
            <person name="Punt P.J."/>
            <person name="Ram A.F."/>
            <person name="Ramon A."/>
            <person name="Rauscher S."/>
            <person name="Record E."/>
            <person name="Riano-Pachon D.M."/>
            <person name="Robert V."/>
            <person name="Roehrig J."/>
            <person name="Ruller R."/>
            <person name="Salamov A."/>
            <person name="Salih N.S."/>
            <person name="Samson R.A."/>
            <person name="Sandor E."/>
            <person name="Sanguinetti M."/>
            <person name="Schuetze T."/>
            <person name="Sepcic K."/>
            <person name="Shelest E."/>
            <person name="Sherlock G."/>
            <person name="Sophianopoulou V."/>
            <person name="Squina F.M."/>
            <person name="Sun H."/>
            <person name="Susca A."/>
            <person name="Todd R.B."/>
            <person name="Tsang A."/>
            <person name="Unkles S.E."/>
            <person name="van de Wiele N."/>
            <person name="van Rossen-Uffink D."/>
            <person name="Oliveira J.V."/>
            <person name="Vesth T.C."/>
            <person name="Visser J."/>
            <person name="Yu J.-H."/>
            <person name="Zhou M."/>
            <person name="Andersen M.R."/>
            <person name="Archer D.B."/>
            <person name="Baker S.E."/>
            <person name="Benoit I."/>
            <person name="Brakhage A.A."/>
            <person name="Braus G.H."/>
            <person name="Fischer R."/>
            <person name="Frisvad J.C."/>
            <person name="Goldman G.H."/>
            <person name="Houbraken J."/>
            <person name="Oakley B."/>
            <person name="Pocsi I."/>
            <person name="Scazzocchio C."/>
            <person name="Seiboth B."/>
            <person name="vanKuyk P.A."/>
            <person name="Wortman J."/>
            <person name="Dyer P.S."/>
            <person name="Grigoriev I.V."/>
        </authorList>
    </citation>
    <scope>NUCLEOTIDE SEQUENCE [LARGE SCALE GENOMIC DNA]</scope>
    <source>
        <strain evidence="2">CBS 583.65</strain>
    </source>
</reference>
<dbReference type="OrthoDB" id="433738at2759"/>
<protein>
    <recommendedName>
        <fullName evidence="3">Translocation protein sec72</fullName>
    </recommendedName>
</protein>
<dbReference type="GeneID" id="63731733"/>
<evidence type="ECO:0008006" key="3">
    <source>
        <dbReference type="Google" id="ProtNLM"/>
    </source>
</evidence>
<dbReference type="SUPFAM" id="SSF48452">
    <property type="entry name" value="TPR-like"/>
    <property type="match status" value="1"/>
</dbReference>
<dbReference type="GO" id="GO:0005634">
    <property type="term" value="C:nucleus"/>
    <property type="evidence" value="ECO:0007669"/>
    <property type="project" value="TreeGrafter"/>
</dbReference>
<dbReference type="Gene3D" id="1.25.40.10">
    <property type="entry name" value="Tetratricopeptide repeat domain"/>
    <property type="match status" value="1"/>
</dbReference>
<name>A0A1L9PRZ4_ASPVE</name>
<dbReference type="PANTHER" id="PTHR46035">
    <property type="entry name" value="TETRATRICOPEPTIDE REPEAT PROTEIN 4"/>
    <property type="match status" value="1"/>
</dbReference>